<comment type="caution">
    <text evidence="6">The sequence shown here is derived from an EMBL/GenBank/DDBJ whole genome shotgun (WGS) entry which is preliminary data.</text>
</comment>
<evidence type="ECO:0000313" key="6">
    <source>
        <dbReference type="EMBL" id="KIH85530.1"/>
    </source>
</evidence>
<dbReference type="EMBL" id="JXDG01000007">
    <property type="protein sequence ID" value="KIH85530.1"/>
    <property type="molecule type" value="Genomic_DNA"/>
</dbReference>
<name>A0A0C2IEX9_9PSED</name>
<evidence type="ECO:0000313" key="7">
    <source>
        <dbReference type="Proteomes" id="UP000031535"/>
    </source>
</evidence>
<dbReference type="PANTHER" id="PTHR30204:SF69">
    <property type="entry name" value="MERR-FAMILY TRANSCRIPTIONAL REGULATOR"/>
    <property type="match status" value="1"/>
</dbReference>
<evidence type="ECO:0000256" key="4">
    <source>
        <dbReference type="ARBA" id="ARBA00023163"/>
    </source>
</evidence>
<proteinExistence type="predicted"/>
<sequence>MRIGELARTCAVSCDTLRFYEQRGLIKARRSANGYRDYPPEMVQLVQYIKTAQRLGFSLGEIGSSVAGLWNAPDADSAVTQLLQDKLVLIESRIAELGELRLELQHRLQQSCPLRTGLSSDKEFAHEP</sequence>
<dbReference type="InterPro" id="IPR000551">
    <property type="entry name" value="MerR-type_HTH_dom"/>
</dbReference>
<keyword evidence="3" id="KW-0238">DNA-binding</keyword>
<dbReference type="GO" id="GO:0003677">
    <property type="term" value="F:DNA binding"/>
    <property type="evidence" value="ECO:0007669"/>
    <property type="project" value="UniProtKB-KW"/>
</dbReference>
<keyword evidence="2" id="KW-0805">Transcription regulation</keyword>
<accession>A0A0C2IEX9</accession>
<dbReference type="Pfam" id="PF13411">
    <property type="entry name" value="MerR_1"/>
    <property type="match status" value="1"/>
</dbReference>
<feature type="domain" description="HTH merR-type" evidence="5">
    <location>
        <begin position="1"/>
        <end position="68"/>
    </location>
</feature>
<organism evidence="6 7">
    <name type="scientific">Pseudomonas batumici</name>
    <dbReference type="NCBI Taxonomy" id="226910"/>
    <lineage>
        <taxon>Bacteria</taxon>
        <taxon>Pseudomonadati</taxon>
        <taxon>Pseudomonadota</taxon>
        <taxon>Gammaproteobacteria</taxon>
        <taxon>Pseudomonadales</taxon>
        <taxon>Pseudomonadaceae</taxon>
        <taxon>Pseudomonas</taxon>
    </lineage>
</organism>
<dbReference type="AlphaFoldDB" id="A0A0C2IEX9"/>
<keyword evidence="1" id="KW-0678">Repressor</keyword>
<dbReference type="InterPro" id="IPR009061">
    <property type="entry name" value="DNA-bd_dom_put_sf"/>
</dbReference>
<reference evidence="6 7" key="1">
    <citation type="submission" date="2015-01" db="EMBL/GenBank/DDBJ databases">
        <title>Complete genome of Pseudomonas batumici UCM B-321 producer of the batumin antibiotic with strong antistaphilococcal and potential anticancer activity.</title>
        <authorList>
            <person name="Klochko V.V."/>
            <person name="Zelena L.B."/>
            <person name="Elena K.A."/>
            <person name="Reva O.N."/>
        </authorList>
    </citation>
    <scope>NUCLEOTIDE SEQUENCE [LARGE SCALE GENOMIC DNA]</scope>
    <source>
        <strain evidence="6 7">UCM B-321</strain>
    </source>
</reference>
<dbReference type="GO" id="GO:0003700">
    <property type="term" value="F:DNA-binding transcription factor activity"/>
    <property type="evidence" value="ECO:0007669"/>
    <property type="project" value="InterPro"/>
</dbReference>
<dbReference type="Proteomes" id="UP000031535">
    <property type="component" value="Unassembled WGS sequence"/>
</dbReference>
<dbReference type="STRING" id="226910.UCMB321_0799"/>
<dbReference type="OrthoDB" id="9808480at2"/>
<dbReference type="InterPro" id="IPR047057">
    <property type="entry name" value="MerR_fam"/>
</dbReference>
<dbReference type="PANTHER" id="PTHR30204">
    <property type="entry name" value="REDOX-CYCLING DRUG-SENSING TRANSCRIPTIONAL ACTIVATOR SOXR"/>
    <property type="match status" value="1"/>
</dbReference>
<dbReference type="PROSITE" id="PS50937">
    <property type="entry name" value="HTH_MERR_2"/>
    <property type="match status" value="1"/>
</dbReference>
<keyword evidence="4" id="KW-0804">Transcription</keyword>
<dbReference type="PATRIC" id="fig|226910.6.peg.794"/>
<dbReference type="PRINTS" id="PR00040">
    <property type="entry name" value="HTHMERR"/>
</dbReference>
<evidence type="ECO:0000259" key="5">
    <source>
        <dbReference type="PROSITE" id="PS50937"/>
    </source>
</evidence>
<evidence type="ECO:0000256" key="3">
    <source>
        <dbReference type="ARBA" id="ARBA00023125"/>
    </source>
</evidence>
<dbReference type="RefSeq" id="WP_052451066.1">
    <property type="nucleotide sequence ID" value="NZ_CP144470.1"/>
</dbReference>
<gene>
    <name evidence="6" type="ORF">UCMB321_0799</name>
</gene>
<dbReference type="Gene3D" id="1.10.1660.10">
    <property type="match status" value="1"/>
</dbReference>
<evidence type="ECO:0000256" key="1">
    <source>
        <dbReference type="ARBA" id="ARBA00022491"/>
    </source>
</evidence>
<protein>
    <submittedName>
        <fullName evidence="6">Transcriptional regulator, MerR family</fullName>
    </submittedName>
</protein>
<keyword evidence="7" id="KW-1185">Reference proteome</keyword>
<dbReference type="SMART" id="SM00422">
    <property type="entry name" value="HTH_MERR"/>
    <property type="match status" value="1"/>
</dbReference>
<dbReference type="SUPFAM" id="SSF46955">
    <property type="entry name" value="Putative DNA-binding domain"/>
    <property type="match status" value="1"/>
</dbReference>
<evidence type="ECO:0000256" key="2">
    <source>
        <dbReference type="ARBA" id="ARBA00023015"/>
    </source>
</evidence>